<accession>A0ABR0W869</accession>
<feature type="compositionally biased region" description="Basic and acidic residues" evidence="3">
    <location>
        <begin position="71"/>
        <end position="80"/>
    </location>
</feature>
<feature type="region of interest" description="Disordered" evidence="3">
    <location>
        <begin position="1"/>
        <end position="80"/>
    </location>
</feature>
<dbReference type="EMBL" id="JABTTQ020000013">
    <property type="protein sequence ID" value="KAK6143345.1"/>
    <property type="molecule type" value="Genomic_DNA"/>
</dbReference>
<evidence type="ECO:0000313" key="5">
    <source>
        <dbReference type="EMBL" id="KAK6143345.1"/>
    </source>
</evidence>
<feature type="domain" description="Coiled-coil" evidence="4">
    <location>
        <begin position="116"/>
        <end position="192"/>
    </location>
</feature>
<dbReference type="Pfam" id="PF06244">
    <property type="entry name" value="Ccdc124"/>
    <property type="match status" value="1"/>
</dbReference>
<keyword evidence="6" id="KW-1185">Reference proteome</keyword>
<dbReference type="PANTHER" id="PTHR21680:SF0">
    <property type="entry name" value="COILED-COIL DOMAIN-CONTAINING PROTEIN 124"/>
    <property type="match status" value="1"/>
</dbReference>
<evidence type="ECO:0000313" key="6">
    <source>
        <dbReference type="Proteomes" id="UP001318860"/>
    </source>
</evidence>
<dbReference type="PANTHER" id="PTHR21680">
    <property type="entry name" value="COILED-COIL DOMAIN-CONTAINING PROTEIN 124"/>
    <property type="match status" value="1"/>
</dbReference>
<evidence type="ECO:0000256" key="1">
    <source>
        <dbReference type="ARBA" id="ARBA00008296"/>
    </source>
</evidence>
<organism evidence="5 6">
    <name type="scientific">Rehmannia glutinosa</name>
    <name type="common">Chinese foxglove</name>
    <dbReference type="NCBI Taxonomy" id="99300"/>
    <lineage>
        <taxon>Eukaryota</taxon>
        <taxon>Viridiplantae</taxon>
        <taxon>Streptophyta</taxon>
        <taxon>Embryophyta</taxon>
        <taxon>Tracheophyta</taxon>
        <taxon>Spermatophyta</taxon>
        <taxon>Magnoliopsida</taxon>
        <taxon>eudicotyledons</taxon>
        <taxon>Gunneridae</taxon>
        <taxon>Pentapetalae</taxon>
        <taxon>asterids</taxon>
        <taxon>lamiids</taxon>
        <taxon>Lamiales</taxon>
        <taxon>Orobanchaceae</taxon>
        <taxon>Rehmannieae</taxon>
        <taxon>Rehmannia</taxon>
    </lineage>
</organism>
<feature type="compositionally biased region" description="Basic and acidic residues" evidence="3">
    <location>
        <begin position="24"/>
        <end position="56"/>
    </location>
</feature>
<comment type="caution">
    <text evidence="5">The sequence shown here is derived from an EMBL/GenBank/DDBJ whole genome shotgun (WGS) entry which is preliminary data.</text>
</comment>
<proteinExistence type="inferred from homology"/>
<sequence>MAKKTGVSVSKADREGQYWDEEEGGAKSRAEKRREEKAERRAEANAKKAEARRLAEQEEMELSRSTTKKKVTQEELQRRREEEYAAMQTRVEEEKRKQSRTASLTAYQRMVDVANTNRDDSVIEARTVEDFIAQMTVVNSLPLDKHPERRLQGSFMAFVEVELQRLKEEKPGLTLSQYRDAILKLWKKSNDNNVPFKHPKKFNKRGASSKMINTILDSDY</sequence>
<keyword evidence="2" id="KW-0175">Coiled coil</keyword>
<evidence type="ECO:0000259" key="4">
    <source>
        <dbReference type="Pfam" id="PF06244"/>
    </source>
</evidence>
<gene>
    <name evidence="5" type="ORF">DH2020_023693</name>
</gene>
<comment type="similarity">
    <text evidence="1">Belongs to the CCDC124 family.</text>
</comment>
<evidence type="ECO:0000256" key="2">
    <source>
        <dbReference type="ARBA" id="ARBA00023054"/>
    </source>
</evidence>
<dbReference type="InterPro" id="IPR054414">
    <property type="entry name" value="Ccdc124/Oxs1_C"/>
</dbReference>
<protein>
    <recommendedName>
        <fullName evidence="4">Coiled-coil domain-containing protein</fullName>
    </recommendedName>
</protein>
<evidence type="ECO:0000256" key="3">
    <source>
        <dbReference type="SAM" id="MobiDB-lite"/>
    </source>
</evidence>
<name>A0ABR0W869_REHGL</name>
<dbReference type="Proteomes" id="UP001318860">
    <property type="component" value="Unassembled WGS sequence"/>
</dbReference>
<dbReference type="InterPro" id="IPR010422">
    <property type="entry name" value="Ccdc124/Oxs1"/>
</dbReference>
<reference evidence="5 6" key="1">
    <citation type="journal article" date="2021" name="Comput. Struct. Biotechnol. J.">
        <title>De novo genome assembly of the potent medicinal plant Rehmannia glutinosa using nanopore technology.</title>
        <authorList>
            <person name="Ma L."/>
            <person name="Dong C."/>
            <person name="Song C."/>
            <person name="Wang X."/>
            <person name="Zheng X."/>
            <person name="Niu Y."/>
            <person name="Chen S."/>
            <person name="Feng W."/>
        </authorList>
    </citation>
    <scope>NUCLEOTIDE SEQUENCE [LARGE SCALE GENOMIC DNA]</scope>
    <source>
        <strain evidence="5">DH-2019</strain>
    </source>
</reference>